<dbReference type="PANTHER" id="PTHR31791:SF37">
    <property type="entry name" value="A_TM021B04.7 PROTEIN"/>
    <property type="match status" value="1"/>
</dbReference>
<evidence type="ECO:0008006" key="9">
    <source>
        <dbReference type="Google" id="ProtNLM"/>
    </source>
</evidence>
<comment type="caution">
    <text evidence="7">The sequence shown here is derived from an EMBL/GenBank/DDBJ whole genome shotgun (WGS) entry which is preliminary data.</text>
</comment>
<keyword evidence="3" id="KW-0221">Differentiation</keyword>
<keyword evidence="2" id="KW-0217">Developmental protein</keyword>
<evidence type="ECO:0000256" key="4">
    <source>
        <dbReference type="ARBA" id="ARBA00023089"/>
    </source>
</evidence>
<evidence type="ECO:0000256" key="1">
    <source>
        <dbReference type="ARBA" id="ARBA00008956"/>
    </source>
</evidence>
<gene>
    <name evidence="7" type="ORF">QN277_021900</name>
</gene>
<proteinExistence type="inferred from homology"/>
<feature type="compositionally biased region" description="Basic and acidic residues" evidence="6">
    <location>
        <begin position="955"/>
        <end position="965"/>
    </location>
</feature>
<feature type="coiled-coil region" evidence="5">
    <location>
        <begin position="137"/>
        <end position="164"/>
    </location>
</feature>
<organism evidence="7 8">
    <name type="scientific">Acacia crassicarpa</name>
    <name type="common">northern wattle</name>
    <dbReference type="NCBI Taxonomy" id="499986"/>
    <lineage>
        <taxon>Eukaryota</taxon>
        <taxon>Viridiplantae</taxon>
        <taxon>Streptophyta</taxon>
        <taxon>Embryophyta</taxon>
        <taxon>Tracheophyta</taxon>
        <taxon>Spermatophyta</taxon>
        <taxon>Magnoliopsida</taxon>
        <taxon>eudicotyledons</taxon>
        <taxon>Gunneridae</taxon>
        <taxon>Pentapetalae</taxon>
        <taxon>rosids</taxon>
        <taxon>fabids</taxon>
        <taxon>Fabales</taxon>
        <taxon>Fabaceae</taxon>
        <taxon>Caesalpinioideae</taxon>
        <taxon>mimosoid clade</taxon>
        <taxon>Acacieae</taxon>
        <taxon>Acacia</taxon>
    </lineage>
</organism>
<evidence type="ECO:0000313" key="7">
    <source>
        <dbReference type="EMBL" id="KAK4273517.1"/>
    </source>
</evidence>
<keyword evidence="5" id="KW-0175">Coiled coil</keyword>
<keyword evidence="8" id="KW-1185">Reference proteome</keyword>
<comment type="similarity">
    <text evidence="1">Belongs to the Frigida family.</text>
</comment>
<dbReference type="GO" id="GO:0009908">
    <property type="term" value="P:flower development"/>
    <property type="evidence" value="ECO:0007669"/>
    <property type="project" value="UniProtKB-KW"/>
</dbReference>
<dbReference type="GO" id="GO:0030154">
    <property type="term" value="P:cell differentiation"/>
    <property type="evidence" value="ECO:0007669"/>
    <property type="project" value="UniProtKB-KW"/>
</dbReference>
<evidence type="ECO:0000256" key="3">
    <source>
        <dbReference type="ARBA" id="ARBA00022782"/>
    </source>
</evidence>
<evidence type="ECO:0000256" key="2">
    <source>
        <dbReference type="ARBA" id="ARBA00022473"/>
    </source>
</evidence>
<evidence type="ECO:0000256" key="6">
    <source>
        <dbReference type="SAM" id="MobiDB-lite"/>
    </source>
</evidence>
<accession>A0AAE1MMJ4</accession>
<dbReference type="PANTHER" id="PTHR31791">
    <property type="entry name" value="FRIGIDA-LIKE PROTEIN 3-RELATED"/>
    <property type="match status" value="1"/>
</dbReference>
<keyword evidence="4" id="KW-0287">Flowering</keyword>
<dbReference type="Proteomes" id="UP001293593">
    <property type="component" value="Unassembled WGS sequence"/>
</dbReference>
<protein>
    <recommendedName>
        <fullName evidence="9">FRIGIDA-like protein</fullName>
    </recommendedName>
</protein>
<feature type="coiled-coil region" evidence="5">
    <location>
        <begin position="334"/>
        <end position="494"/>
    </location>
</feature>
<dbReference type="EMBL" id="JAWXYG010000005">
    <property type="protein sequence ID" value="KAK4273517.1"/>
    <property type="molecule type" value="Genomic_DNA"/>
</dbReference>
<name>A0AAE1MMJ4_9FABA</name>
<feature type="region of interest" description="Disordered" evidence="6">
    <location>
        <begin position="939"/>
        <end position="988"/>
    </location>
</feature>
<evidence type="ECO:0000313" key="8">
    <source>
        <dbReference type="Proteomes" id="UP001293593"/>
    </source>
</evidence>
<evidence type="ECO:0000256" key="5">
    <source>
        <dbReference type="SAM" id="Coils"/>
    </source>
</evidence>
<dbReference type="InterPro" id="IPR012474">
    <property type="entry name" value="Frigida"/>
</dbReference>
<dbReference type="Pfam" id="PF07899">
    <property type="entry name" value="Frigida"/>
    <property type="match status" value="2"/>
</dbReference>
<reference evidence="7" key="1">
    <citation type="submission" date="2023-10" db="EMBL/GenBank/DDBJ databases">
        <title>Chromosome-level genome of the transformable northern wattle, Acacia crassicarpa.</title>
        <authorList>
            <person name="Massaro I."/>
            <person name="Sinha N.R."/>
            <person name="Poethig S."/>
            <person name="Leichty A.R."/>
        </authorList>
    </citation>
    <scope>NUCLEOTIDE SEQUENCE</scope>
    <source>
        <strain evidence="7">Acra3RX</strain>
        <tissue evidence="7">Leaf</tissue>
    </source>
</reference>
<sequence length="1020" mass="117315">MEEIVSNLRVAGMKLDNLGRAYEQLQSQASSFLLFSLQWKDLQEHFDSLSKMIGDRLESLNVREKAFELKENQLSVIQKRLDECSKLVHEKEERLRLVQKSLDECDEKVDSQGKKPEEIIGLSQQASIDFERKEKHHASLDLLIQEYAEELEKKENDWKEIQKSIAESSALLESVQKSIGEYTIKAKAKQKKLHLMEKDIEERSKKLEKTEEDLSNVQRQLKLCCQDIELKEREYGAIERNIQERSRELHVEGEALKSIQNLISDSENQLRSKEEECNRNLKLITDMIIEGEEVLKPIQRNIEECSWNLGKKEERLISLEKHISLKDAEFQALSKKYENDYEKREGELKSMQKEIARCDEELKTKEKALASKQKAIFELAGELELKGKNYDDLVAKEEELESLQKRIDHQVGELEQNKKDLDFIKLKTKETFTELETKQEQCEERVKILESKENQFNGQVKMLELKEKQYEERVKEFESKQKQVELLRKSFEDEKALIEKGNTFLPHVKTEGLDSVDTKSLKNSRNLQALFNKLLKNYELVCLEVSNALQASVDPAKLVLDSMQGFYPSNSRPEDIEYDANIIRRSCILLLDDLKKSSPVISSHVKEKSMELASEWKENLSVGNKDCLEVLGFLKLVATYDLGSSFDTSELHMLLDIISQHCQTSELQQALGIFKTVPDNQFGATPDGRNLHLIVNQQANANGLMGSDILVDPQTLDPAKLVLSMIRNPIVPQSAKEEKSATIAGCHIFLLKWLMRISPDIKPQVREEAMKLAHELKAEMTENSQEVLAFLLLLLIYGLVSSFEDDEILELFKIAAHDKQAVELFQTPGLASKVSDFVNLIKMQKPAEAVTFICAYELADKIPPVDLLREHVQNAKMVSQRRCKKSPNKKTKDKVRDEELACLRTVLNCISDNNLECQNLVQEIHNRIHELRRLKENRFGTTPRPSFKVEVQQPEQKKHTNDVLTKKYQAQPCNNSNKRPRTDTRWNASAGWSAPINFGVGTPMGAGQYGNHGRNYFYHS</sequence>
<dbReference type="SUPFAM" id="SSF57997">
    <property type="entry name" value="Tropomyosin"/>
    <property type="match status" value="2"/>
</dbReference>
<dbReference type="AlphaFoldDB" id="A0AAE1MMJ4"/>
<feature type="coiled-coil region" evidence="5">
    <location>
        <begin position="193"/>
        <end position="276"/>
    </location>
</feature>